<evidence type="ECO:0000256" key="4">
    <source>
        <dbReference type="PROSITE-ProRule" id="PRU00169"/>
    </source>
</evidence>
<dbReference type="InterPro" id="IPR018060">
    <property type="entry name" value="HTH_AraC"/>
</dbReference>
<keyword evidence="3" id="KW-0804">Transcription</keyword>
<gene>
    <name evidence="7" type="ORF">HII30_04115</name>
</gene>
<dbReference type="Pfam" id="PF12833">
    <property type="entry name" value="HTH_18"/>
    <property type="match status" value="1"/>
</dbReference>
<organism evidence="7 8">
    <name type="scientific">Paenibacillus lemnae</name>
    <dbReference type="NCBI Taxonomy" id="1330551"/>
    <lineage>
        <taxon>Bacteria</taxon>
        <taxon>Bacillati</taxon>
        <taxon>Bacillota</taxon>
        <taxon>Bacilli</taxon>
        <taxon>Bacillales</taxon>
        <taxon>Paenibacillaceae</taxon>
        <taxon>Paenibacillus</taxon>
    </lineage>
</organism>
<dbReference type="SUPFAM" id="SSF46689">
    <property type="entry name" value="Homeodomain-like"/>
    <property type="match status" value="2"/>
</dbReference>
<evidence type="ECO:0000313" key="8">
    <source>
        <dbReference type="Proteomes" id="UP000565468"/>
    </source>
</evidence>
<evidence type="ECO:0000313" key="7">
    <source>
        <dbReference type="EMBL" id="NMO94976.1"/>
    </source>
</evidence>
<sequence>MRISVMLVDDEPLALENLYETVPWQDYRFEVVARATNGKMALRMFEQLRPHIVITDISMSPMDGLELGSRVREIRPETHLIFLTAYRDFDYVRHALDLKAAHYLLKHEISRNRLLEQLIKLREHIEAEQTAERQENRRWFRELLCGNLDEQSEKREAGRLLPCAASLLYFELNPCLRLDGRRETDRFDDPSVWDAVADEMMQEEGTGIKEILLLETGDGGCAAVIQFSIPNSLLIKQYTLQKISLTLQRCMLDRAGEAPKILMSAVLERENVHRQYERIKHLYTYAFFLPDRSIFLLEQALGSTETSAELESEWMDPAENEREKTDTEMLDGWRKNLDGILANKSIDGLLFTVKRTGERWTQAGIGKPDMPLGCDAHHIVDTLYRMAEDRAKNNRQQSQYSRWVLKAMEYVHEHYGDTELSLETAAEHLQISAVHLRMTFKKETGRSLLDYTTEYRIEAAKRLLLTEKLKIYEVSEKVGYRTSQYFSQVFKKATGLHPKDFVRTETGR</sequence>
<dbReference type="Gene3D" id="1.10.10.60">
    <property type="entry name" value="Homeodomain-like"/>
    <property type="match status" value="2"/>
</dbReference>
<evidence type="ECO:0000256" key="3">
    <source>
        <dbReference type="ARBA" id="ARBA00023163"/>
    </source>
</evidence>
<reference evidence="7 8" key="1">
    <citation type="submission" date="2020-04" db="EMBL/GenBank/DDBJ databases">
        <title>Paenibacillus algicola sp. nov., a novel marine bacterium producing alginate lyase.</title>
        <authorList>
            <person name="Huang H."/>
        </authorList>
    </citation>
    <scope>NUCLEOTIDE SEQUENCE [LARGE SCALE GENOMIC DNA]</scope>
    <source>
        <strain evidence="7 8">L7-75</strain>
    </source>
</reference>
<feature type="domain" description="HTH araC/xylS-type" evidence="5">
    <location>
        <begin position="405"/>
        <end position="504"/>
    </location>
</feature>
<dbReference type="AlphaFoldDB" id="A0A848M332"/>
<dbReference type="PANTHER" id="PTHR43280:SF28">
    <property type="entry name" value="HTH-TYPE TRANSCRIPTIONAL ACTIVATOR RHAS"/>
    <property type="match status" value="1"/>
</dbReference>
<dbReference type="SMART" id="SM00342">
    <property type="entry name" value="HTH_ARAC"/>
    <property type="match status" value="1"/>
</dbReference>
<dbReference type="InterPro" id="IPR009057">
    <property type="entry name" value="Homeodomain-like_sf"/>
</dbReference>
<feature type="modified residue" description="4-aspartylphosphate" evidence="4">
    <location>
        <position position="56"/>
    </location>
</feature>
<dbReference type="RefSeq" id="WP_169503757.1">
    <property type="nucleotide sequence ID" value="NZ_JABBPN010000003.1"/>
</dbReference>
<dbReference type="Proteomes" id="UP000565468">
    <property type="component" value="Unassembled WGS sequence"/>
</dbReference>
<accession>A0A848M332</accession>
<keyword evidence="1" id="KW-0805">Transcription regulation</keyword>
<evidence type="ECO:0000259" key="5">
    <source>
        <dbReference type="PROSITE" id="PS01124"/>
    </source>
</evidence>
<dbReference type="SMART" id="SM00448">
    <property type="entry name" value="REC"/>
    <property type="match status" value="1"/>
</dbReference>
<proteinExistence type="predicted"/>
<dbReference type="GO" id="GO:0000160">
    <property type="term" value="P:phosphorelay signal transduction system"/>
    <property type="evidence" value="ECO:0007669"/>
    <property type="project" value="InterPro"/>
</dbReference>
<dbReference type="Gene3D" id="3.40.50.2300">
    <property type="match status" value="1"/>
</dbReference>
<name>A0A848M332_PAELE</name>
<dbReference type="Pfam" id="PF00072">
    <property type="entry name" value="Response_reg"/>
    <property type="match status" value="1"/>
</dbReference>
<evidence type="ECO:0000256" key="1">
    <source>
        <dbReference type="ARBA" id="ARBA00023015"/>
    </source>
</evidence>
<dbReference type="PROSITE" id="PS01124">
    <property type="entry name" value="HTH_ARAC_FAMILY_2"/>
    <property type="match status" value="1"/>
</dbReference>
<dbReference type="PROSITE" id="PS50110">
    <property type="entry name" value="RESPONSE_REGULATORY"/>
    <property type="match status" value="1"/>
</dbReference>
<evidence type="ECO:0000259" key="6">
    <source>
        <dbReference type="PROSITE" id="PS50110"/>
    </source>
</evidence>
<dbReference type="CDD" id="cd17536">
    <property type="entry name" value="REC_YesN-like"/>
    <property type="match status" value="1"/>
</dbReference>
<dbReference type="InterPro" id="IPR001789">
    <property type="entry name" value="Sig_transdc_resp-reg_receiver"/>
</dbReference>
<evidence type="ECO:0000256" key="2">
    <source>
        <dbReference type="ARBA" id="ARBA00023125"/>
    </source>
</evidence>
<keyword evidence="4" id="KW-0597">Phosphoprotein</keyword>
<dbReference type="EMBL" id="JABBPN010000003">
    <property type="protein sequence ID" value="NMO94976.1"/>
    <property type="molecule type" value="Genomic_DNA"/>
</dbReference>
<dbReference type="InterPro" id="IPR011006">
    <property type="entry name" value="CheY-like_superfamily"/>
</dbReference>
<dbReference type="PANTHER" id="PTHR43280">
    <property type="entry name" value="ARAC-FAMILY TRANSCRIPTIONAL REGULATOR"/>
    <property type="match status" value="1"/>
</dbReference>
<dbReference type="SUPFAM" id="SSF52172">
    <property type="entry name" value="CheY-like"/>
    <property type="match status" value="1"/>
</dbReference>
<protein>
    <submittedName>
        <fullName evidence="7">Response regulator</fullName>
    </submittedName>
</protein>
<comment type="caution">
    <text evidence="7">The sequence shown here is derived from an EMBL/GenBank/DDBJ whole genome shotgun (WGS) entry which is preliminary data.</text>
</comment>
<dbReference type="GO" id="GO:0003700">
    <property type="term" value="F:DNA-binding transcription factor activity"/>
    <property type="evidence" value="ECO:0007669"/>
    <property type="project" value="InterPro"/>
</dbReference>
<keyword evidence="2" id="KW-0238">DNA-binding</keyword>
<keyword evidence="8" id="KW-1185">Reference proteome</keyword>
<dbReference type="GO" id="GO:0043565">
    <property type="term" value="F:sequence-specific DNA binding"/>
    <property type="evidence" value="ECO:0007669"/>
    <property type="project" value="InterPro"/>
</dbReference>
<feature type="domain" description="Response regulatory" evidence="6">
    <location>
        <begin position="4"/>
        <end position="121"/>
    </location>
</feature>